<feature type="compositionally biased region" description="Polar residues" evidence="1">
    <location>
        <begin position="37"/>
        <end position="47"/>
    </location>
</feature>
<accession>A0A6G0YVT5</accession>
<proteinExistence type="predicted"/>
<feature type="non-terminal residue" evidence="2">
    <location>
        <position position="1"/>
    </location>
</feature>
<organism evidence="2 3">
    <name type="scientific">Aphis craccivora</name>
    <name type="common">Cowpea aphid</name>
    <dbReference type="NCBI Taxonomy" id="307492"/>
    <lineage>
        <taxon>Eukaryota</taxon>
        <taxon>Metazoa</taxon>
        <taxon>Ecdysozoa</taxon>
        <taxon>Arthropoda</taxon>
        <taxon>Hexapoda</taxon>
        <taxon>Insecta</taxon>
        <taxon>Pterygota</taxon>
        <taxon>Neoptera</taxon>
        <taxon>Paraneoptera</taxon>
        <taxon>Hemiptera</taxon>
        <taxon>Sternorrhyncha</taxon>
        <taxon>Aphidomorpha</taxon>
        <taxon>Aphidoidea</taxon>
        <taxon>Aphididae</taxon>
        <taxon>Aphidini</taxon>
        <taxon>Aphis</taxon>
        <taxon>Aphis</taxon>
    </lineage>
</organism>
<dbReference type="EMBL" id="VUJU01002260">
    <property type="protein sequence ID" value="KAF0761941.1"/>
    <property type="molecule type" value="Genomic_DNA"/>
</dbReference>
<feature type="region of interest" description="Disordered" evidence="1">
    <location>
        <begin position="34"/>
        <end position="62"/>
    </location>
</feature>
<sequence>LQSAVIAGTLQCSSDEAIGLAGLQFRIEKMAERRNQTPDSLTANSPDSLLDGGGPCSTLQPISEDKEHHWPLDVPAVVTPSPVVQPQFNMFSAATVTSPTVTDEPSVGKIRNFFLRTCQYLYLGRRHQKDVQPVRDPFGILHKVHMYVPPDYRKPKNTAKLIKVSSEFPMRFIC</sequence>
<reference evidence="2 3" key="1">
    <citation type="submission" date="2019-08" db="EMBL/GenBank/DDBJ databases">
        <title>Whole genome of Aphis craccivora.</title>
        <authorList>
            <person name="Voronova N.V."/>
            <person name="Shulinski R.S."/>
            <person name="Bandarenka Y.V."/>
            <person name="Zhorov D.G."/>
            <person name="Warner D."/>
        </authorList>
    </citation>
    <scope>NUCLEOTIDE SEQUENCE [LARGE SCALE GENOMIC DNA]</scope>
    <source>
        <strain evidence="2">180601</strain>
        <tissue evidence="2">Whole Body</tissue>
    </source>
</reference>
<comment type="caution">
    <text evidence="2">The sequence shown here is derived from an EMBL/GenBank/DDBJ whole genome shotgun (WGS) entry which is preliminary data.</text>
</comment>
<keyword evidence="3" id="KW-1185">Reference proteome</keyword>
<evidence type="ECO:0000313" key="3">
    <source>
        <dbReference type="Proteomes" id="UP000478052"/>
    </source>
</evidence>
<evidence type="ECO:0000313" key="2">
    <source>
        <dbReference type="EMBL" id="KAF0761941.1"/>
    </source>
</evidence>
<name>A0A6G0YVT5_APHCR</name>
<protein>
    <submittedName>
        <fullName evidence="2">Uncharacterized protein</fullName>
    </submittedName>
</protein>
<gene>
    <name evidence="2" type="ORF">FWK35_00021878</name>
</gene>
<evidence type="ECO:0000256" key="1">
    <source>
        <dbReference type="SAM" id="MobiDB-lite"/>
    </source>
</evidence>
<dbReference type="Proteomes" id="UP000478052">
    <property type="component" value="Unassembled WGS sequence"/>
</dbReference>
<dbReference type="AlphaFoldDB" id="A0A6G0YVT5"/>